<evidence type="ECO:0000313" key="2">
    <source>
        <dbReference type="EMBL" id="MFD2464227.1"/>
    </source>
</evidence>
<protein>
    <submittedName>
        <fullName evidence="2">SgcJ/EcaC family oxidoreductase</fullName>
    </submittedName>
</protein>
<name>A0ABW5GTN8_9PSEU</name>
<sequence length="139" mass="14631">MSLNSAPAKQNDELAAVTAVPQRIIDAWAGNDAEAFADVFAEDGTMALPGVFVKGREGVKNFMAAGYAGPYKGTRVYGEPIDVKFLGADSAVVVTLGGVLGKGETEIAEERKVRALWVLAKNDGEWQLAAYQNTPANAA</sequence>
<dbReference type="EMBL" id="JBHUKU010000025">
    <property type="protein sequence ID" value="MFD2464227.1"/>
    <property type="molecule type" value="Genomic_DNA"/>
</dbReference>
<dbReference type="RefSeq" id="WP_345404738.1">
    <property type="nucleotide sequence ID" value="NZ_BAABHG010000017.1"/>
</dbReference>
<dbReference type="NCBIfam" id="TIGR02246">
    <property type="entry name" value="SgcJ/EcaC family oxidoreductase"/>
    <property type="match status" value="1"/>
</dbReference>
<feature type="domain" description="SnoaL-like" evidence="1">
    <location>
        <begin position="30"/>
        <end position="130"/>
    </location>
</feature>
<dbReference type="SUPFAM" id="SSF54427">
    <property type="entry name" value="NTF2-like"/>
    <property type="match status" value="1"/>
</dbReference>
<dbReference type="Proteomes" id="UP001597419">
    <property type="component" value="Unassembled WGS sequence"/>
</dbReference>
<evidence type="ECO:0000259" key="1">
    <source>
        <dbReference type="Pfam" id="PF13577"/>
    </source>
</evidence>
<keyword evidence="3" id="KW-1185">Reference proteome</keyword>
<dbReference type="InterPro" id="IPR032710">
    <property type="entry name" value="NTF2-like_dom_sf"/>
</dbReference>
<dbReference type="InterPro" id="IPR011944">
    <property type="entry name" value="Steroid_delta5-4_isomerase"/>
</dbReference>
<reference evidence="3" key="1">
    <citation type="journal article" date="2019" name="Int. J. Syst. Evol. Microbiol.">
        <title>The Global Catalogue of Microorganisms (GCM) 10K type strain sequencing project: providing services to taxonomists for standard genome sequencing and annotation.</title>
        <authorList>
            <consortium name="The Broad Institute Genomics Platform"/>
            <consortium name="The Broad Institute Genome Sequencing Center for Infectious Disease"/>
            <person name="Wu L."/>
            <person name="Ma J."/>
        </authorList>
    </citation>
    <scope>NUCLEOTIDE SEQUENCE [LARGE SCALE GENOMIC DNA]</scope>
    <source>
        <strain evidence="3">CGMCC 4.7643</strain>
    </source>
</reference>
<dbReference type="Pfam" id="PF13577">
    <property type="entry name" value="SnoaL_4"/>
    <property type="match status" value="1"/>
</dbReference>
<gene>
    <name evidence="2" type="ORF">ACFSYJ_36805</name>
</gene>
<evidence type="ECO:0000313" key="3">
    <source>
        <dbReference type="Proteomes" id="UP001597419"/>
    </source>
</evidence>
<organism evidence="2 3">
    <name type="scientific">Amycolatopsis samaneae</name>
    <dbReference type="NCBI Taxonomy" id="664691"/>
    <lineage>
        <taxon>Bacteria</taxon>
        <taxon>Bacillati</taxon>
        <taxon>Actinomycetota</taxon>
        <taxon>Actinomycetes</taxon>
        <taxon>Pseudonocardiales</taxon>
        <taxon>Pseudonocardiaceae</taxon>
        <taxon>Amycolatopsis</taxon>
    </lineage>
</organism>
<accession>A0ABW5GTN8</accession>
<proteinExistence type="predicted"/>
<dbReference type="Gene3D" id="3.10.450.50">
    <property type="match status" value="1"/>
</dbReference>
<comment type="caution">
    <text evidence="2">The sequence shown here is derived from an EMBL/GenBank/DDBJ whole genome shotgun (WGS) entry which is preliminary data.</text>
</comment>
<dbReference type="InterPro" id="IPR037401">
    <property type="entry name" value="SnoaL-like"/>
</dbReference>